<evidence type="ECO:0000313" key="1">
    <source>
        <dbReference type="EMBL" id="XRI74737.1"/>
    </source>
</evidence>
<proteinExistence type="predicted"/>
<organism evidence="1 2">
    <name type="scientific">Acidithiobacillus montserratensis</name>
    <dbReference type="NCBI Taxonomy" id="2729135"/>
    <lineage>
        <taxon>Bacteria</taxon>
        <taxon>Pseudomonadati</taxon>
        <taxon>Pseudomonadota</taxon>
        <taxon>Acidithiobacillia</taxon>
        <taxon>Acidithiobacillales</taxon>
        <taxon>Acidithiobacillaceae</taxon>
        <taxon>Acidithiobacillus</taxon>
    </lineage>
</organism>
<reference evidence="1 2" key="1">
    <citation type="journal article" date="2021" name="ISME J.">
        <title>Genomic evolution of the class Acidithiobacillia: deep-branching Proteobacteria living in extreme acidic conditions.</title>
        <authorList>
            <person name="Moya-Beltran A."/>
            <person name="Beard S."/>
            <person name="Rojas-Villalobos C."/>
            <person name="Issotta F."/>
            <person name="Gallardo Y."/>
            <person name="Ulloa R."/>
            <person name="Giaveno A."/>
            <person name="Degli Esposti M."/>
            <person name="Johnson D.B."/>
            <person name="Quatrini R."/>
        </authorList>
    </citation>
    <scope>NUCLEOTIDE SEQUENCE [LARGE SCALE GENOMIC DNA]</scope>
    <source>
        <strain evidence="1 2">GG1-14</strain>
    </source>
</reference>
<sequence>MAKKQEKTEPSLGNENTPKHRVQKMASIKSWAITWLLAIFAAEWGLLPQPLSAQDGLPVWVPLLMNILRFLVLWFSAYVITKIIFGAWEILNDFYQTLK</sequence>
<protein>
    <submittedName>
        <fullName evidence="1">Uncharacterized protein</fullName>
    </submittedName>
</protein>
<accession>A0ACD5HJA6</accession>
<evidence type="ECO:0000313" key="2">
    <source>
        <dbReference type="Proteomes" id="UP001195965"/>
    </source>
</evidence>
<keyword evidence="2" id="KW-1185">Reference proteome</keyword>
<dbReference type="EMBL" id="CP127526">
    <property type="protein sequence ID" value="XRI74737.1"/>
    <property type="molecule type" value="Genomic_DNA"/>
</dbReference>
<name>A0ACD5HJA6_9PROT</name>
<gene>
    <name evidence="1" type="ORF">HHS34_005945</name>
</gene>
<dbReference type="Proteomes" id="UP001195965">
    <property type="component" value="Chromosome"/>
</dbReference>